<sequence length="105" mass="11461">MALMAMDDDIEFEAEVIEWRGPAPHLFAVVPDAHVADIRYAALTESYGWGVVPVVARVGSTEFTTALFPRDGGYLVPVKVAVQRAEAIGRGDRIAVRLRIGRPRG</sequence>
<keyword evidence="2" id="KW-1185">Reference proteome</keyword>
<dbReference type="InterPro" id="IPR037079">
    <property type="entry name" value="AF2212/PG0164-like_sf"/>
</dbReference>
<evidence type="ECO:0000313" key="1">
    <source>
        <dbReference type="EMBL" id="GAA0861044.1"/>
    </source>
</evidence>
<dbReference type="InterPro" id="IPR015018">
    <property type="entry name" value="DUF1905"/>
</dbReference>
<evidence type="ECO:0008006" key="3">
    <source>
        <dbReference type="Google" id="ProtNLM"/>
    </source>
</evidence>
<gene>
    <name evidence="1" type="ORF">GCM10009115_02100</name>
</gene>
<reference evidence="1 2" key="1">
    <citation type="journal article" date="2019" name="Int. J. Syst. Evol. Microbiol.">
        <title>The Global Catalogue of Microorganisms (GCM) 10K type strain sequencing project: providing services to taxonomists for standard genome sequencing and annotation.</title>
        <authorList>
            <consortium name="The Broad Institute Genomics Platform"/>
            <consortium name="The Broad Institute Genome Sequencing Center for Infectious Disease"/>
            <person name="Wu L."/>
            <person name="Ma J."/>
        </authorList>
    </citation>
    <scope>NUCLEOTIDE SEQUENCE [LARGE SCALE GENOMIC DNA]</scope>
    <source>
        <strain evidence="1 2">JCM 15910</strain>
    </source>
</reference>
<dbReference type="Pfam" id="PF08922">
    <property type="entry name" value="DUF1905"/>
    <property type="match status" value="1"/>
</dbReference>
<comment type="caution">
    <text evidence="1">The sequence shown here is derived from an EMBL/GenBank/DDBJ whole genome shotgun (WGS) entry which is preliminary data.</text>
</comment>
<organism evidence="1 2">
    <name type="scientific">Sphingopyxis soli</name>
    <dbReference type="NCBI Taxonomy" id="592051"/>
    <lineage>
        <taxon>Bacteria</taxon>
        <taxon>Pseudomonadati</taxon>
        <taxon>Pseudomonadota</taxon>
        <taxon>Alphaproteobacteria</taxon>
        <taxon>Sphingomonadales</taxon>
        <taxon>Sphingomonadaceae</taxon>
        <taxon>Sphingopyxis</taxon>
    </lineage>
</organism>
<dbReference type="SUPFAM" id="SSF141694">
    <property type="entry name" value="AF2212/PG0164-like"/>
    <property type="match status" value="1"/>
</dbReference>
<proteinExistence type="predicted"/>
<dbReference type="EMBL" id="BAAAFE010000002">
    <property type="protein sequence ID" value="GAA0861044.1"/>
    <property type="molecule type" value="Genomic_DNA"/>
</dbReference>
<protein>
    <recommendedName>
        <fullName evidence="3">DUF1905 domain-containing protein</fullName>
    </recommendedName>
</protein>
<evidence type="ECO:0000313" key="2">
    <source>
        <dbReference type="Proteomes" id="UP001500738"/>
    </source>
</evidence>
<accession>A0ABN1LW48</accession>
<dbReference type="Proteomes" id="UP001500738">
    <property type="component" value="Unassembled WGS sequence"/>
</dbReference>
<dbReference type="Gene3D" id="2.40.30.100">
    <property type="entry name" value="AF2212/PG0164-like"/>
    <property type="match status" value="1"/>
</dbReference>
<name>A0ABN1LW48_9SPHN</name>